<evidence type="ECO:0000313" key="3">
    <source>
        <dbReference type="Proteomes" id="UP000034810"/>
    </source>
</evidence>
<evidence type="ECO:0000259" key="1">
    <source>
        <dbReference type="Pfam" id="PF01978"/>
    </source>
</evidence>
<proteinExistence type="predicted"/>
<reference evidence="2 3" key="1">
    <citation type="journal article" date="2015" name="Nature">
        <title>rRNA introns, odd ribosomes, and small enigmatic genomes across a large radiation of phyla.</title>
        <authorList>
            <person name="Brown C.T."/>
            <person name="Hug L.A."/>
            <person name="Thomas B.C."/>
            <person name="Sharon I."/>
            <person name="Castelle C.J."/>
            <person name="Singh A."/>
            <person name="Wilkins M.J."/>
            <person name="Williams K.H."/>
            <person name="Banfield J.F."/>
        </authorList>
    </citation>
    <scope>NUCLEOTIDE SEQUENCE [LARGE SCALE GENOMIC DNA]</scope>
</reference>
<organism evidence="2 3">
    <name type="scientific">Candidatus Wolfebacteria bacterium GW2011_GWC1_43_10</name>
    <dbReference type="NCBI Taxonomy" id="1619011"/>
    <lineage>
        <taxon>Bacteria</taxon>
        <taxon>Candidatus Wolfeibacteriota</taxon>
    </lineage>
</organism>
<feature type="domain" description="Transcription regulator TrmB N-terminal" evidence="1">
    <location>
        <begin position="6"/>
        <end position="70"/>
    </location>
</feature>
<dbReference type="InterPro" id="IPR002831">
    <property type="entry name" value="Tscrpt_reg_TrmB_N"/>
</dbReference>
<dbReference type="InterPro" id="IPR036390">
    <property type="entry name" value="WH_DNA-bd_sf"/>
</dbReference>
<dbReference type="PANTHER" id="PTHR34293">
    <property type="entry name" value="HTH-TYPE TRANSCRIPTIONAL REGULATOR TRMBL2"/>
    <property type="match status" value="1"/>
</dbReference>
<dbReference type="EMBL" id="LCFA01000005">
    <property type="protein sequence ID" value="KKS82788.1"/>
    <property type="molecule type" value="Genomic_DNA"/>
</dbReference>
<comment type="caution">
    <text evidence="2">The sequence shown here is derived from an EMBL/GenBank/DDBJ whole genome shotgun (WGS) entry which is preliminary data.</text>
</comment>
<dbReference type="PANTHER" id="PTHR34293:SF1">
    <property type="entry name" value="HTH-TYPE TRANSCRIPTIONAL REGULATOR TRMBL2"/>
    <property type="match status" value="1"/>
</dbReference>
<dbReference type="SUPFAM" id="SSF46785">
    <property type="entry name" value="Winged helix' DNA-binding domain"/>
    <property type="match status" value="1"/>
</dbReference>
<evidence type="ECO:0000313" key="2">
    <source>
        <dbReference type="EMBL" id="KKS82788.1"/>
    </source>
</evidence>
<dbReference type="Pfam" id="PF01978">
    <property type="entry name" value="TrmB"/>
    <property type="match status" value="1"/>
</dbReference>
<name>A0A0G1F7G0_9BACT</name>
<dbReference type="Proteomes" id="UP000034810">
    <property type="component" value="Unassembled WGS sequence"/>
</dbReference>
<dbReference type="Gene3D" id="1.10.10.10">
    <property type="entry name" value="Winged helix-like DNA-binding domain superfamily/Winged helix DNA-binding domain"/>
    <property type="match status" value="1"/>
</dbReference>
<accession>A0A0G1F7G0</accession>
<dbReference type="InterPro" id="IPR036388">
    <property type="entry name" value="WH-like_DNA-bd_sf"/>
</dbReference>
<protein>
    <recommendedName>
        <fullName evidence="1">Transcription regulator TrmB N-terminal domain-containing protein</fullName>
    </recommendedName>
</protein>
<gene>
    <name evidence="2" type="ORF">UV58_C0005G0042</name>
</gene>
<sequence>MNKDVLTKIGLSEQEASVYNFLLEEGETTAGLIIKKTKIKRGTVYNILKYFLKNSLITQSDKTGVAKFKPEHPLKLKEYFDKKLAEVSYAKSILENNLPDIVSKFNLSQNKPGIQYFEGMSGTQIILNDSLTSKTEILTYADLEAIQKYIPEINREYVEKRDKLNIKKRGIVLDTPFSRKFIKDYHPNVTETKLILPGQYPFNTIVQIYDQKVSYLTLSEKNIVGIIIHDKNIYQTHKLLFKRLWESLS</sequence>
<dbReference type="InterPro" id="IPR051797">
    <property type="entry name" value="TrmB-like"/>
</dbReference>
<dbReference type="AlphaFoldDB" id="A0A0G1F7G0"/>